<dbReference type="InterPro" id="IPR000086">
    <property type="entry name" value="NUDIX_hydrolase_dom"/>
</dbReference>
<keyword evidence="5" id="KW-1185">Reference proteome</keyword>
<organism evidence="4 5">
    <name type="scientific">Marasmiellus scandens</name>
    <dbReference type="NCBI Taxonomy" id="2682957"/>
    <lineage>
        <taxon>Eukaryota</taxon>
        <taxon>Fungi</taxon>
        <taxon>Dikarya</taxon>
        <taxon>Basidiomycota</taxon>
        <taxon>Agaricomycotina</taxon>
        <taxon>Agaricomycetes</taxon>
        <taxon>Agaricomycetidae</taxon>
        <taxon>Agaricales</taxon>
        <taxon>Marasmiineae</taxon>
        <taxon>Omphalotaceae</taxon>
        <taxon>Marasmiellus</taxon>
    </lineage>
</organism>
<dbReference type="EMBL" id="JBANRG010000042">
    <property type="protein sequence ID" value="KAK7447054.1"/>
    <property type="molecule type" value="Genomic_DNA"/>
</dbReference>
<dbReference type="InterPro" id="IPR020084">
    <property type="entry name" value="NUDIX_hydrolase_CS"/>
</dbReference>
<dbReference type="PROSITE" id="PS00893">
    <property type="entry name" value="NUDIX_BOX"/>
    <property type="match status" value="1"/>
</dbReference>
<dbReference type="Pfam" id="PF00293">
    <property type="entry name" value="NUDIX"/>
    <property type="match status" value="1"/>
</dbReference>
<dbReference type="InterPro" id="IPR015797">
    <property type="entry name" value="NUDIX_hydrolase-like_dom_sf"/>
</dbReference>
<evidence type="ECO:0000259" key="3">
    <source>
        <dbReference type="PROSITE" id="PS51462"/>
    </source>
</evidence>
<feature type="region of interest" description="Disordered" evidence="2">
    <location>
        <begin position="1"/>
        <end position="20"/>
    </location>
</feature>
<keyword evidence="1" id="KW-0378">Hydrolase</keyword>
<feature type="domain" description="Nudix hydrolase" evidence="3">
    <location>
        <begin position="59"/>
        <end position="256"/>
    </location>
</feature>
<dbReference type="Proteomes" id="UP001498398">
    <property type="component" value="Unassembled WGS sequence"/>
</dbReference>
<accession>A0ABR1J3E7</accession>
<proteinExistence type="predicted"/>
<name>A0ABR1J3E7_9AGAR</name>
<protein>
    <recommendedName>
        <fullName evidence="3">Nudix hydrolase domain-containing protein</fullName>
    </recommendedName>
</protein>
<dbReference type="PROSITE" id="PS51462">
    <property type="entry name" value="NUDIX"/>
    <property type="match status" value="1"/>
</dbReference>
<comment type="caution">
    <text evidence="4">The sequence shown here is derived from an EMBL/GenBank/DDBJ whole genome shotgun (WGS) entry which is preliminary data.</text>
</comment>
<feature type="compositionally biased region" description="Polar residues" evidence="2">
    <location>
        <begin position="1"/>
        <end position="15"/>
    </location>
</feature>
<feature type="region of interest" description="Disordered" evidence="2">
    <location>
        <begin position="83"/>
        <end position="108"/>
    </location>
</feature>
<evidence type="ECO:0000313" key="4">
    <source>
        <dbReference type="EMBL" id="KAK7447054.1"/>
    </source>
</evidence>
<evidence type="ECO:0000313" key="5">
    <source>
        <dbReference type="Proteomes" id="UP001498398"/>
    </source>
</evidence>
<feature type="region of interest" description="Disordered" evidence="2">
    <location>
        <begin position="283"/>
        <end position="312"/>
    </location>
</feature>
<dbReference type="Gene3D" id="3.90.79.10">
    <property type="entry name" value="Nucleoside Triphosphate Pyrophosphohydrolase"/>
    <property type="match status" value="1"/>
</dbReference>
<reference evidence="4 5" key="1">
    <citation type="submission" date="2024-01" db="EMBL/GenBank/DDBJ databases">
        <title>A draft genome for the cacao thread blight pathogen Marasmiellus scandens.</title>
        <authorList>
            <person name="Baruah I.K."/>
            <person name="Leung J."/>
            <person name="Bukari Y."/>
            <person name="Amoako-Attah I."/>
            <person name="Meinhardt L.W."/>
            <person name="Bailey B.A."/>
            <person name="Cohen S.P."/>
        </authorList>
    </citation>
    <scope>NUCLEOTIDE SEQUENCE [LARGE SCALE GENOMIC DNA]</scope>
    <source>
        <strain evidence="4 5">GH-19</strain>
    </source>
</reference>
<gene>
    <name evidence="4" type="ORF">VKT23_014265</name>
</gene>
<dbReference type="SUPFAM" id="SSF55811">
    <property type="entry name" value="Nudix"/>
    <property type="match status" value="1"/>
</dbReference>
<evidence type="ECO:0000256" key="1">
    <source>
        <dbReference type="ARBA" id="ARBA00022801"/>
    </source>
</evidence>
<sequence length="312" mass="35042">MNVFTNRSKNSNSSKPAVGWPLTRTLRPFSEWSSPAIPASGYAGCDFMIGAGMVVFQPSTHKVVIVDEVIELDLDQLEVDKKGKGKAKEGVNASAEAEGNGQPAATAKPRTRSFIRKCFLPRGRKDIGESVEQTALREAYEESGYEVTFLPLHVYNHQPAPPNDKEAYERPNTEPIYHTMHSWGPRYRNMKCVDNGGVYCVSWFVGQIPENPVHHKGVGMPDEQNYVSRIVPCQEAMESLTDPMERNVLRYAWQVYVEHHQYLHRRAEEEELRLIREVEERTRLAGENGQDSEGGRMDEAGGSSGAGVHLRN</sequence>
<evidence type="ECO:0000256" key="2">
    <source>
        <dbReference type="SAM" id="MobiDB-lite"/>
    </source>
</evidence>